<dbReference type="EC" id="3.4.19.12" evidence="2"/>
<dbReference type="PANTHER" id="PTHR21646:SF23">
    <property type="entry name" value="UBIQUITIN CARBOXYL-TERMINAL HYDROLASE USP2"/>
    <property type="match status" value="1"/>
</dbReference>
<dbReference type="PROSITE" id="PS50235">
    <property type="entry name" value="USP_3"/>
    <property type="match status" value="1"/>
</dbReference>
<accession>A0A815MBN3</accession>
<evidence type="ECO:0000313" key="5">
    <source>
        <dbReference type="EMBL" id="CAF1420787.1"/>
    </source>
</evidence>
<dbReference type="OrthoDB" id="265306at2759"/>
<gene>
    <name evidence="5" type="ORF">EDS130_LOCUS37462</name>
    <name evidence="4" type="ORF">XAT740_LOCUS29885</name>
</gene>
<dbReference type="GO" id="GO:0016579">
    <property type="term" value="P:protein deubiquitination"/>
    <property type="evidence" value="ECO:0007669"/>
    <property type="project" value="InterPro"/>
</dbReference>
<dbReference type="Proteomes" id="UP000663828">
    <property type="component" value="Unassembled WGS sequence"/>
</dbReference>
<dbReference type="InterPro" id="IPR050185">
    <property type="entry name" value="Ub_carboxyl-term_hydrolase"/>
</dbReference>
<dbReference type="EMBL" id="CAJNOJ010000369">
    <property type="protein sequence ID" value="CAF1420787.1"/>
    <property type="molecule type" value="Genomic_DNA"/>
</dbReference>
<reference evidence="5" key="1">
    <citation type="submission" date="2021-02" db="EMBL/GenBank/DDBJ databases">
        <authorList>
            <person name="Nowell W R."/>
        </authorList>
    </citation>
    <scope>NUCLEOTIDE SEQUENCE</scope>
</reference>
<evidence type="ECO:0000259" key="3">
    <source>
        <dbReference type="PROSITE" id="PS50235"/>
    </source>
</evidence>
<dbReference type="InterPro" id="IPR001394">
    <property type="entry name" value="Peptidase_C19_UCH"/>
</dbReference>
<comment type="catalytic activity">
    <reaction evidence="1">
        <text>Thiol-dependent hydrolysis of ester, thioester, amide, peptide and isopeptide bonds formed by the C-terminal Gly of ubiquitin (a 76-residue protein attached to proteins as an intracellular targeting signal).</text>
        <dbReference type="EC" id="3.4.19.12"/>
    </reaction>
</comment>
<protein>
    <recommendedName>
        <fullName evidence="2">ubiquitinyl hydrolase 1</fullName>
        <ecNumber evidence="2">3.4.19.12</ecNumber>
    </recommendedName>
</protein>
<keyword evidence="6" id="KW-1185">Reference proteome</keyword>
<dbReference type="Gene3D" id="3.90.70.10">
    <property type="entry name" value="Cysteine proteinases"/>
    <property type="match status" value="1"/>
</dbReference>
<name>A0A815MBN3_ADIRI</name>
<evidence type="ECO:0000256" key="2">
    <source>
        <dbReference type="ARBA" id="ARBA00012759"/>
    </source>
</evidence>
<evidence type="ECO:0000313" key="4">
    <source>
        <dbReference type="EMBL" id="CAF1320484.1"/>
    </source>
</evidence>
<evidence type="ECO:0000313" key="7">
    <source>
        <dbReference type="Proteomes" id="UP000663852"/>
    </source>
</evidence>
<sequence length="154" mass="17483">MSIEAFLPDERSIIPAKDSSNVQECIQLFISKEDLDGNEKPAGEEKCPDVLVLHRKRFSQTRSQTKLNIRVDLPINDLNLNDLIDVASESYEGSVASFNLFGVSNRSDMAYSGHSITQGKHPCTNQWHEFNDSSVYSLNNNSRQMPVLFYERNK</sequence>
<dbReference type="Pfam" id="PF00443">
    <property type="entry name" value="UCH"/>
    <property type="match status" value="1"/>
</dbReference>
<dbReference type="Proteomes" id="UP000663852">
    <property type="component" value="Unassembled WGS sequence"/>
</dbReference>
<evidence type="ECO:0000313" key="6">
    <source>
        <dbReference type="Proteomes" id="UP000663828"/>
    </source>
</evidence>
<organism evidence="5 7">
    <name type="scientific">Adineta ricciae</name>
    <name type="common">Rotifer</name>
    <dbReference type="NCBI Taxonomy" id="249248"/>
    <lineage>
        <taxon>Eukaryota</taxon>
        <taxon>Metazoa</taxon>
        <taxon>Spiralia</taxon>
        <taxon>Gnathifera</taxon>
        <taxon>Rotifera</taxon>
        <taxon>Eurotatoria</taxon>
        <taxon>Bdelloidea</taxon>
        <taxon>Adinetida</taxon>
        <taxon>Adinetidae</taxon>
        <taxon>Adineta</taxon>
    </lineage>
</organism>
<comment type="caution">
    <text evidence="5">The sequence shown here is derived from an EMBL/GenBank/DDBJ whole genome shotgun (WGS) entry which is preliminary data.</text>
</comment>
<dbReference type="SUPFAM" id="SSF54001">
    <property type="entry name" value="Cysteine proteinases"/>
    <property type="match status" value="1"/>
</dbReference>
<dbReference type="InterPro" id="IPR028889">
    <property type="entry name" value="USP"/>
</dbReference>
<dbReference type="AlphaFoldDB" id="A0A815MBN3"/>
<dbReference type="InterPro" id="IPR038765">
    <property type="entry name" value="Papain-like_cys_pep_sf"/>
</dbReference>
<feature type="domain" description="USP" evidence="3">
    <location>
        <begin position="1"/>
        <end position="153"/>
    </location>
</feature>
<dbReference type="GO" id="GO:0004843">
    <property type="term" value="F:cysteine-type deubiquitinase activity"/>
    <property type="evidence" value="ECO:0007669"/>
    <property type="project" value="UniProtKB-EC"/>
</dbReference>
<dbReference type="EMBL" id="CAJNOR010002630">
    <property type="protein sequence ID" value="CAF1320484.1"/>
    <property type="molecule type" value="Genomic_DNA"/>
</dbReference>
<dbReference type="PANTHER" id="PTHR21646">
    <property type="entry name" value="UBIQUITIN CARBOXYL-TERMINAL HYDROLASE"/>
    <property type="match status" value="1"/>
</dbReference>
<proteinExistence type="predicted"/>
<evidence type="ECO:0000256" key="1">
    <source>
        <dbReference type="ARBA" id="ARBA00000707"/>
    </source>
</evidence>